<dbReference type="RefSeq" id="WP_013887323.1">
    <property type="nucleotide sequence ID" value="NC_015672.1"/>
</dbReference>
<dbReference type="Proteomes" id="UP000006621">
    <property type="component" value="Chromosome"/>
</dbReference>
<dbReference type="eggNOG" id="COG3381">
    <property type="taxonomic scope" value="Bacteria"/>
</dbReference>
<name>F8E6B4_FLESM</name>
<dbReference type="PANTHER" id="PTHR34227">
    <property type="entry name" value="CHAPERONE PROTEIN YCDY"/>
    <property type="match status" value="1"/>
</dbReference>
<dbReference type="Gene3D" id="1.10.3480.10">
    <property type="entry name" value="TorD-like"/>
    <property type="match status" value="1"/>
</dbReference>
<evidence type="ECO:0000313" key="3">
    <source>
        <dbReference type="Proteomes" id="UP000006621"/>
    </source>
</evidence>
<protein>
    <submittedName>
        <fullName evidence="2">Cytoplasmic chaperone TorD family protein</fullName>
    </submittedName>
</protein>
<sequence>MDNNDIILKFRDFFGSTTSEDLDQSYYDICEFYKIPCEKEINWEEEEFVFNRLFVGPAAPLAPMVASAYLDPEARIHGVTTTDVRTFYYELGLTLENEGNEPEDSLLHELSICSYLSQTAKIKPECRDIYNKFLKFHFFLWVPEFISRALNNAGESVAVSKVLDLFSDWLTREINKT</sequence>
<dbReference type="AlphaFoldDB" id="F8E6B4"/>
<dbReference type="InterPro" id="IPR050289">
    <property type="entry name" value="TorD/DmsD_chaperones"/>
</dbReference>
<accession>F8E6B4</accession>
<evidence type="ECO:0000313" key="2">
    <source>
        <dbReference type="EMBL" id="AEI15881.1"/>
    </source>
</evidence>
<dbReference type="SUPFAM" id="SSF89155">
    <property type="entry name" value="TorD-like"/>
    <property type="match status" value="1"/>
</dbReference>
<dbReference type="PANTHER" id="PTHR34227:SF1">
    <property type="entry name" value="DIMETHYL SULFOXIDE REDUCTASE CHAPERONE-RELATED"/>
    <property type="match status" value="1"/>
</dbReference>
<keyword evidence="3" id="KW-1185">Reference proteome</keyword>
<dbReference type="STRING" id="717231.Flexsi_2262"/>
<gene>
    <name evidence="2" type="ordered locus">Flexsi_2262</name>
</gene>
<evidence type="ECO:0000256" key="1">
    <source>
        <dbReference type="ARBA" id="ARBA00023186"/>
    </source>
</evidence>
<dbReference type="KEGG" id="fsi:Flexsi_2262"/>
<keyword evidence="1" id="KW-0143">Chaperone</keyword>
<dbReference type="InterPro" id="IPR036411">
    <property type="entry name" value="TorD-like_sf"/>
</dbReference>
<organism evidence="2 3">
    <name type="scientific">Flexistipes sinusarabici (strain ATCC 49648 / DSM 4947 / MAS 10)</name>
    <dbReference type="NCBI Taxonomy" id="717231"/>
    <lineage>
        <taxon>Bacteria</taxon>
        <taxon>Pseudomonadati</taxon>
        <taxon>Deferribacterota</taxon>
        <taxon>Deferribacteres</taxon>
        <taxon>Deferribacterales</taxon>
        <taxon>Flexistipitaceae</taxon>
        <taxon>Flexistipes</taxon>
    </lineage>
</organism>
<reference evidence="3" key="2">
    <citation type="submission" date="2011-06" db="EMBL/GenBank/DDBJ databases">
        <title>The complete genome of Flexistipes sinusarabici DSM 4947.</title>
        <authorList>
            <person name="Lucas S."/>
            <person name="Han J."/>
            <person name="Lapidus A."/>
            <person name="Bruce D."/>
            <person name="Goodwin L."/>
            <person name="Pitluck S."/>
            <person name="Peters L."/>
            <person name="Kyrpides N."/>
            <person name="Mavromatis K."/>
            <person name="Ivanova N."/>
            <person name="Mikhailova N."/>
            <person name="Chertkov O."/>
            <person name="Detter J.C."/>
            <person name="Tapia R."/>
            <person name="Han C."/>
            <person name="Land M."/>
            <person name="Hauser L."/>
            <person name="Markowitz V."/>
            <person name="Cheng J.-F."/>
            <person name="Hugenholtz P."/>
            <person name="Woyke T."/>
            <person name="Wu D."/>
            <person name="Spring S."/>
            <person name="Schroeder M."/>
            <person name="Brambilla E."/>
            <person name="Klenk H.-P."/>
            <person name="Eisen J.A."/>
        </authorList>
    </citation>
    <scope>NUCLEOTIDE SEQUENCE [LARGE SCALE GENOMIC DNA]</scope>
    <source>
        <strain evidence="3">DSM 4947 / MAS 10</strain>
    </source>
</reference>
<dbReference type="Pfam" id="PF02613">
    <property type="entry name" value="Nitrate_red_del"/>
    <property type="match status" value="1"/>
</dbReference>
<dbReference type="HOGENOM" id="CLU_077650_6_0_0"/>
<dbReference type="EMBL" id="CP002858">
    <property type="protein sequence ID" value="AEI15881.1"/>
    <property type="molecule type" value="Genomic_DNA"/>
</dbReference>
<dbReference type="OrthoDB" id="9795302at2"/>
<dbReference type="InterPro" id="IPR020945">
    <property type="entry name" value="DMSO/NO3_reduct_chaperone"/>
</dbReference>
<proteinExistence type="predicted"/>
<reference evidence="2 3" key="1">
    <citation type="journal article" date="2011" name="Stand. Genomic Sci.">
        <title>Genome sequence of the moderately thermophilic halophile Flexistipes sinusarabici strain (MAS10).</title>
        <authorList>
            <person name="Lapidus A."/>
            <person name="Chertkov O."/>
            <person name="Nolan M."/>
            <person name="Lucas S."/>
            <person name="Hammon N."/>
            <person name="Deshpande S."/>
            <person name="Cheng J.F."/>
            <person name="Tapia R."/>
            <person name="Han C."/>
            <person name="Goodwin L."/>
            <person name="Pitluck S."/>
            <person name="Liolios K."/>
            <person name="Pagani I."/>
            <person name="Ivanova N."/>
            <person name="Huntemann M."/>
            <person name="Mavromatis K."/>
            <person name="Mikhailova N."/>
            <person name="Pati A."/>
            <person name="Chen A."/>
            <person name="Palaniappan K."/>
            <person name="Land M."/>
            <person name="Hauser L."/>
            <person name="Brambilla E.M."/>
            <person name="Rohde M."/>
            <person name="Abt B."/>
            <person name="Spring S."/>
            <person name="Goker M."/>
            <person name="Bristow J."/>
            <person name="Eisen J.A."/>
            <person name="Markowitz V."/>
            <person name="Hugenholtz P."/>
            <person name="Kyrpides N.C."/>
            <person name="Klenk H.P."/>
            <person name="Woyke T."/>
        </authorList>
    </citation>
    <scope>NUCLEOTIDE SEQUENCE [LARGE SCALE GENOMIC DNA]</scope>
    <source>
        <strain evidence="3">DSM 4947 / MAS 10</strain>
    </source>
</reference>